<feature type="region of interest" description="Disordered" evidence="2">
    <location>
        <begin position="1"/>
        <end position="56"/>
    </location>
</feature>
<dbReference type="EMBL" id="JABCRI010000018">
    <property type="protein sequence ID" value="KAF8389545.1"/>
    <property type="molecule type" value="Genomic_DNA"/>
</dbReference>
<comment type="caution">
    <text evidence="4">The sequence shown here is derived from an EMBL/GenBank/DDBJ whole genome shotgun (WGS) entry which is preliminary data.</text>
</comment>
<dbReference type="InterPro" id="IPR004182">
    <property type="entry name" value="GRAM"/>
</dbReference>
<dbReference type="InterPro" id="IPR037848">
    <property type="entry name" value="GEM-like"/>
</dbReference>
<dbReference type="InterPro" id="IPR011993">
    <property type="entry name" value="PH-like_dom_sf"/>
</dbReference>
<comment type="similarity">
    <text evidence="1">Belongs to the GEM family.</text>
</comment>
<feature type="compositionally biased region" description="Polar residues" evidence="2">
    <location>
        <begin position="36"/>
        <end position="51"/>
    </location>
</feature>
<dbReference type="Proteomes" id="UP000655225">
    <property type="component" value="Unassembled WGS sequence"/>
</dbReference>
<dbReference type="Pfam" id="PF02893">
    <property type="entry name" value="GRAM"/>
    <property type="match status" value="1"/>
</dbReference>
<dbReference type="OrthoDB" id="1736712at2759"/>
<keyword evidence="5" id="KW-1185">Reference proteome</keyword>
<evidence type="ECO:0000259" key="3">
    <source>
        <dbReference type="SMART" id="SM00568"/>
    </source>
</evidence>
<gene>
    <name evidence="4" type="ORF">HHK36_024060</name>
</gene>
<reference evidence="4 5" key="1">
    <citation type="submission" date="2020-04" db="EMBL/GenBank/DDBJ databases">
        <title>Plant Genome Project.</title>
        <authorList>
            <person name="Zhang R.-G."/>
        </authorList>
    </citation>
    <scope>NUCLEOTIDE SEQUENCE [LARGE SCALE GENOMIC DNA]</scope>
    <source>
        <strain evidence="4">YNK0</strain>
        <tissue evidence="4">Leaf</tissue>
    </source>
</reference>
<feature type="domain" description="GRAM" evidence="3">
    <location>
        <begin position="96"/>
        <end position="174"/>
    </location>
</feature>
<proteinExistence type="inferred from homology"/>
<accession>A0A834YKB2</accession>
<name>A0A834YKB2_TETSI</name>
<dbReference type="Gene3D" id="2.30.29.30">
    <property type="entry name" value="Pleckstrin-homology domain (PH domain)/Phosphotyrosine-binding domain (PTB)"/>
    <property type="match status" value="1"/>
</dbReference>
<evidence type="ECO:0000256" key="2">
    <source>
        <dbReference type="SAM" id="MobiDB-lite"/>
    </source>
</evidence>
<dbReference type="SMART" id="SM00568">
    <property type="entry name" value="GRAM"/>
    <property type="match status" value="1"/>
</dbReference>
<sequence>MNSPLSDHVIGIPVSSVAAGERSPERPSAVSEPVSPYQNSTPSDGSPTFQKNRGDSVIDRMSRIREHVRLGPKISETVKGKLRLGARIIQRGGMEKIFKQIFNVREGEKLLKASQCYLSTTAGPMAGLLFISTEKVAFCSERSISFPSSTGELVRTPYKVLIPLSKIKRVNQSENVNNPAQKYIEIDTVDNFDFWFMGFLMPILLSQDLFGYVHGTIVQPFPLVGDNANPDFHQWRRRDQYILSWINDPLTESVLAHTVKLLTSHVVWKAFENSFAQQSHAKSMHLHGQLQSIQKGSTFISDALVGIQQPVSDNDLVNHTLYDLTSDYEAFITAVTNRFEPIPFEELRACLLQHEQRLVHLHPPLASPDSQPTALYNQRPNQRGSCYGLVKALLWVAQQRLDDGLNRVFRSTSYQAHSQIFPRRLGLRMHVLKQCNDQWNVQGLDEKHSVCAHCNCGSFWLKGAGLGLPLCHPELVECGSHILDKRLDFFEVLLLIEEGRQDDLLVARCLSTFHCLSPCVVTSAR</sequence>
<evidence type="ECO:0000313" key="5">
    <source>
        <dbReference type="Proteomes" id="UP000655225"/>
    </source>
</evidence>
<dbReference type="Pfam" id="PF14223">
    <property type="entry name" value="Retrotran_gag_2"/>
    <property type="match status" value="1"/>
</dbReference>
<dbReference type="AlphaFoldDB" id="A0A834YKB2"/>
<dbReference type="PANTHER" id="PTHR31969">
    <property type="entry name" value="GEM-LIKE PROTEIN 2"/>
    <property type="match status" value="1"/>
</dbReference>
<organism evidence="4 5">
    <name type="scientific">Tetracentron sinense</name>
    <name type="common">Spur-leaf</name>
    <dbReference type="NCBI Taxonomy" id="13715"/>
    <lineage>
        <taxon>Eukaryota</taxon>
        <taxon>Viridiplantae</taxon>
        <taxon>Streptophyta</taxon>
        <taxon>Embryophyta</taxon>
        <taxon>Tracheophyta</taxon>
        <taxon>Spermatophyta</taxon>
        <taxon>Magnoliopsida</taxon>
        <taxon>Trochodendrales</taxon>
        <taxon>Trochodendraceae</taxon>
        <taxon>Tetracentron</taxon>
    </lineage>
</organism>
<protein>
    <recommendedName>
        <fullName evidence="3">GRAM domain-containing protein</fullName>
    </recommendedName>
</protein>
<evidence type="ECO:0000256" key="1">
    <source>
        <dbReference type="ARBA" id="ARBA00009414"/>
    </source>
</evidence>
<evidence type="ECO:0000313" key="4">
    <source>
        <dbReference type="EMBL" id="KAF8389545.1"/>
    </source>
</evidence>